<sequence>MAQLFPTFTIPQMITKSNSNAKNQNVTSYYFDFEKGDFRIDGAGKSVMASPVETWIHWCIKAVNTERYNCRAYSKNYGAEWSQLDGYDSQKAKESWIERTITETLLADPLKRTSFVKNFVYDWDTDSGIITFAVVGQKGMEATLYVQL</sequence>
<reference evidence="1 2" key="1">
    <citation type="journal article" date="2020" name="mSystems">
        <title>Defining Genomic and Predicted Metabolic Features of the Acetobacterium Genus.</title>
        <authorList>
            <person name="Ross D.E."/>
            <person name="Marshall C.W."/>
            <person name="Gulliver D."/>
            <person name="May H.D."/>
            <person name="Norman R.S."/>
        </authorList>
    </citation>
    <scope>NUCLEOTIDE SEQUENCE [LARGE SCALE GENOMIC DNA]</scope>
    <source>
        <strain evidence="1 2">DSM 9173</strain>
    </source>
</reference>
<evidence type="ECO:0000313" key="2">
    <source>
        <dbReference type="Proteomes" id="UP000653358"/>
    </source>
</evidence>
<protein>
    <submittedName>
        <fullName evidence="1">DUF2634 domain-containing protein</fullName>
    </submittedName>
</protein>
<dbReference type="Proteomes" id="UP000653358">
    <property type="component" value="Unassembled WGS sequence"/>
</dbReference>
<accession>A0ABR6WND4</accession>
<evidence type="ECO:0000313" key="1">
    <source>
        <dbReference type="EMBL" id="MBC3798017.1"/>
    </source>
</evidence>
<comment type="caution">
    <text evidence="1">The sequence shown here is derived from an EMBL/GenBank/DDBJ whole genome shotgun (WGS) entry which is preliminary data.</text>
</comment>
<gene>
    <name evidence="1" type="ORF">GH807_13290</name>
</gene>
<dbReference type="EMBL" id="WJBB01000019">
    <property type="protein sequence ID" value="MBC3798017.1"/>
    <property type="molecule type" value="Genomic_DNA"/>
</dbReference>
<dbReference type="InterPro" id="IPR020288">
    <property type="entry name" value="Sheath_initiator"/>
</dbReference>
<name>A0ABR6WND4_9FIRM</name>
<proteinExistence type="predicted"/>
<dbReference type="RefSeq" id="WP_148603651.1">
    <property type="nucleotide sequence ID" value="NZ_RXYB01000010.1"/>
</dbReference>
<organism evidence="1 2">
    <name type="scientific">Acetobacterium tundrae</name>
    <dbReference type="NCBI Taxonomy" id="132932"/>
    <lineage>
        <taxon>Bacteria</taxon>
        <taxon>Bacillati</taxon>
        <taxon>Bacillota</taxon>
        <taxon>Clostridia</taxon>
        <taxon>Eubacteriales</taxon>
        <taxon>Eubacteriaceae</taxon>
        <taxon>Acetobacterium</taxon>
    </lineage>
</organism>
<keyword evidence="2" id="KW-1185">Reference proteome</keyword>
<dbReference type="Pfam" id="PF10934">
    <property type="entry name" value="Sheath_initiator"/>
    <property type="match status" value="1"/>
</dbReference>